<keyword evidence="2" id="KW-1185">Reference proteome</keyword>
<organism evidence="1 2">
    <name type="scientific">Winogradskya consettensis</name>
    <dbReference type="NCBI Taxonomy" id="113560"/>
    <lineage>
        <taxon>Bacteria</taxon>
        <taxon>Bacillati</taxon>
        <taxon>Actinomycetota</taxon>
        <taxon>Actinomycetes</taxon>
        <taxon>Micromonosporales</taxon>
        <taxon>Micromonosporaceae</taxon>
        <taxon>Winogradskya</taxon>
    </lineage>
</organism>
<dbReference type="RefSeq" id="WP_213002654.1">
    <property type="nucleotide sequence ID" value="NZ_BAAATW010000006.1"/>
</dbReference>
<dbReference type="EMBL" id="BOQP01000052">
    <property type="protein sequence ID" value="GIM82704.1"/>
    <property type="molecule type" value="Genomic_DNA"/>
</dbReference>
<gene>
    <name evidence="1" type="ORF">Aco04nite_82850</name>
</gene>
<comment type="caution">
    <text evidence="1">The sequence shown here is derived from an EMBL/GenBank/DDBJ whole genome shotgun (WGS) entry which is preliminary data.</text>
</comment>
<accession>A0A919VWK0</accession>
<evidence type="ECO:0000313" key="1">
    <source>
        <dbReference type="EMBL" id="GIM82704.1"/>
    </source>
</evidence>
<evidence type="ECO:0000313" key="2">
    <source>
        <dbReference type="Proteomes" id="UP000680865"/>
    </source>
</evidence>
<dbReference type="AlphaFoldDB" id="A0A919VWK0"/>
<protein>
    <submittedName>
        <fullName evidence="1">Uncharacterized protein</fullName>
    </submittedName>
</protein>
<name>A0A919VWK0_9ACTN</name>
<proteinExistence type="predicted"/>
<sequence length="207" mass="22799">MNDFRTLLAEAGLPETSVEVCMAAQLTAEFEQAERDLIAAERAATTGSLEGTGTGEYLARLDELRELMQAGSYVFRLRGLPRKQFRKLIDAHPARTDDEGNTLAEDLIAIHGVARYAFNTSTMYEPLLKATVYDPADLTDDEWREMLGDSDAERERREAAGLPVEDGKLTDSQITELINAAMGVCVGDVSVPFSPAASRIRRNSVRE</sequence>
<reference evidence="1" key="1">
    <citation type="submission" date="2021-03" db="EMBL/GenBank/DDBJ databases">
        <title>Whole genome shotgun sequence of Actinoplanes consettensis NBRC 14913.</title>
        <authorList>
            <person name="Komaki H."/>
            <person name="Tamura T."/>
        </authorList>
    </citation>
    <scope>NUCLEOTIDE SEQUENCE</scope>
    <source>
        <strain evidence="1">NBRC 14913</strain>
    </source>
</reference>
<dbReference type="Proteomes" id="UP000680865">
    <property type="component" value="Unassembled WGS sequence"/>
</dbReference>